<dbReference type="AlphaFoldDB" id="A0A0M3INP2"/>
<organism evidence="1 2">
    <name type="scientific">Ascaris lumbricoides</name>
    <name type="common">Giant roundworm</name>
    <dbReference type="NCBI Taxonomy" id="6252"/>
    <lineage>
        <taxon>Eukaryota</taxon>
        <taxon>Metazoa</taxon>
        <taxon>Ecdysozoa</taxon>
        <taxon>Nematoda</taxon>
        <taxon>Chromadorea</taxon>
        <taxon>Rhabditida</taxon>
        <taxon>Spirurina</taxon>
        <taxon>Ascaridomorpha</taxon>
        <taxon>Ascaridoidea</taxon>
        <taxon>Ascarididae</taxon>
        <taxon>Ascaris</taxon>
    </lineage>
</organism>
<evidence type="ECO:0000313" key="1">
    <source>
        <dbReference type="Proteomes" id="UP000036681"/>
    </source>
</evidence>
<proteinExistence type="predicted"/>
<sequence length="77" mass="8994">MNPLLRISKEADALGRQIGEQIDLWHSERVQNCETHSRGFQKKPTHWDVRLESKLICGIRSVCKIVKLTLEVCLYFQ</sequence>
<protein>
    <submittedName>
        <fullName evidence="2">Syntaxin-6_N domain-containing protein</fullName>
    </submittedName>
</protein>
<dbReference type="WBParaSite" id="ALUE_0002037001-mRNA-1">
    <property type="protein sequence ID" value="ALUE_0002037001-mRNA-1"/>
    <property type="gene ID" value="ALUE_0002037001"/>
</dbReference>
<keyword evidence="1" id="KW-1185">Reference proteome</keyword>
<reference evidence="2" key="1">
    <citation type="submission" date="2017-02" db="UniProtKB">
        <authorList>
            <consortium name="WormBaseParasite"/>
        </authorList>
    </citation>
    <scope>IDENTIFICATION</scope>
</reference>
<dbReference type="Proteomes" id="UP000036681">
    <property type="component" value="Unplaced"/>
</dbReference>
<accession>A0A0M3INP2</accession>
<name>A0A0M3INP2_ASCLU</name>
<evidence type="ECO:0000313" key="2">
    <source>
        <dbReference type="WBParaSite" id="ALUE_0002037001-mRNA-1"/>
    </source>
</evidence>